<keyword evidence="7" id="KW-1185">Reference proteome</keyword>
<evidence type="ECO:0000256" key="2">
    <source>
        <dbReference type="ARBA" id="ARBA00007991"/>
    </source>
</evidence>
<evidence type="ECO:0000259" key="5">
    <source>
        <dbReference type="SMART" id="SM00913"/>
    </source>
</evidence>
<evidence type="ECO:0000313" key="6">
    <source>
        <dbReference type="EMBL" id="CAG9319907.1"/>
    </source>
</evidence>
<feature type="domain" description="Importin N-terminal" evidence="5">
    <location>
        <begin position="26"/>
        <end position="92"/>
    </location>
</feature>
<comment type="subcellular location">
    <subcellularLocation>
        <location evidence="1">Nucleus</location>
    </subcellularLocation>
</comment>
<dbReference type="InterPro" id="IPR011989">
    <property type="entry name" value="ARM-like"/>
</dbReference>
<keyword evidence="4" id="KW-0539">Nucleus</keyword>
<evidence type="ECO:0000256" key="1">
    <source>
        <dbReference type="ARBA" id="ARBA00004123"/>
    </source>
</evidence>
<dbReference type="InterPro" id="IPR016024">
    <property type="entry name" value="ARM-type_fold"/>
</dbReference>
<dbReference type="GO" id="GO:0031267">
    <property type="term" value="F:small GTPase binding"/>
    <property type="evidence" value="ECO:0007669"/>
    <property type="project" value="InterPro"/>
</dbReference>
<comment type="similarity">
    <text evidence="2">Belongs to the importin beta family.</text>
</comment>
<dbReference type="GO" id="GO:0005634">
    <property type="term" value="C:nucleus"/>
    <property type="evidence" value="ECO:0007669"/>
    <property type="project" value="UniProtKB-SubCell"/>
</dbReference>
<dbReference type="SMART" id="SM00913">
    <property type="entry name" value="IBN_N"/>
    <property type="match status" value="1"/>
</dbReference>
<dbReference type="PANTHER" id="PTHR12363:SF33">
    <property type="entry name" value="IMPORTIN-13"/>
    <property type="match status" value="1"/>
</dbReference>
<evidence type="ECO:0000313" key="7">
    <source>
        <dbReference type="Proteomes" id="UP001162131"/>
    </source>
</evidence>
<dbReference type="AlphaFoldDB" id="A0AAU9J6H7"/>
<name>A0AAU9J6H7_9CILI</name>
<dbReference type="Gene3D" id="1.25.10.10">
    <property type="entry name" value="Leucine-rich Repeat Variant"/>
    <property type="match status" value="1"/>
</dbReference>
<sequence length="493" mass="57659">MYSTEEVAQHMQTLLSSANENERNASHQFLLNFQAAPEAWGICRELMAPNIPYIPLFVSAQIFYKKVQTEWHLLDTIQKQELKNYLLDLVQLNFNCPQAFKKLCQSLALVGILSMNLFWDTFIVDILKLRKLEVVLEVIDCIPFCLEEFNLAKKTAEFIKTKVREQVQDILEFLYIVLCEKGYLIQILEVLKNWRTITLPIFKHPEFFKRLVNAMSDVEDENFTNLCETFCNALNCSESAMLLQKNKYTGNTQDFLKKIPQEELKSLVELIEVVLTIKPKFMNHEESTVRRRGCDLILAICTDFMFMLIDSPYTEALWVSLAEITSHSDLSICMTGIEFYYELKEIFIKKVDDLQNRPYIFQYLLKCAESLALRCRFLSQDHFLHAVAEKVEEVPFLDFRISAEDVFYSIFMIFEKHHENKGRGFLLPLGSLLHPPIAENNAEVFVFIMRSLLLGLTETENFKTLEEDFRNCPEVASWATYSKICYFSNQRHR</sequence>
<comment type="caution">
    <text evidence="6">The sequence shown here is derived from an EMBL/GenBank/DDBJ whole genome shotgun (WGS) entry which is preliminary data.</text>
</comment>
<dbReference type="EMBL" id="CAJZBQ010000024">
    <property type="protein sequence ID" value="CAG9319907.1"/>
    <property type="molecule type" value="Genomic_DNA"/>
</dbReference>
<proteinExistence type="inferred from homology"/>
<dbReference type="PANTHER" id="PTHR12363">
    <property type="entry name" value="TRANSPORTIN 3 AND IMPORTIN 13"/>
    <property type="match status" value="1"/>
</dbReference>
<dbReference type="Proteomes" id="UP001162131">
    <property type="component" value="Unassembled WGS sequence"/>
</dbReference>
<dbReference type="GO" id="GO:0005737">
    <property type="term" value="C:cytoplasm"/>
    <property type="evidence" value="ECO:0007669"/>
    <property type="project" value="TreeGrafter"/>
</dbReference>
<gene>
    <name evidence="6" type="ORF">BSTOLATCC_MIC25152</name>
</gene>
<evidence type="ECO:0000256" key="3">
    <source>
        <dbReference type="ARBA" id="ARBA00022448"/>
    </source>
</evidence>
<dbReference type="GO" id="GO:0006606">
    <property type="term" value="P:protein import into nucleus"/>
    <property type="evidence" value="ECO:0007669"/>
    <property type="project" value="TreeGrafter"/>
</dbReference>
<reference evidence="6" key="1">
    <citation type="submission" date="2021-09" db="EMBL/GenBank/DDBJ databases">
        <authorList>
            <consortium name="AG Swart"/>
            <person name="Singh M."/>
            <person name="Singh A."/>
            <person name="Seah K."/>
            <person name="Emmerich C."/>
        </authorList>
    </citation>
    <scope>NUCLEOTIDE SEQUENCE</scope>
    <source>
        <strain evidence="6">ATCC30299</strain>
    </source>
</reference>
<protein>
    <recommendedName>
        <fullName evidence="5">Importin N-terminal domain-containing protein</fullName>
    </recommendedName>
</protein>
<dbReference type="InterPro" id="IPR051345">
    <property type="entry name" value="Importin_beta-like_NTR"/>
</dbReference>
<keyword evidence="3" id="KW-0813">Transport</keyword>
<dbReference type="SUPFAM" id="SSF48371">
    <property type="entry name" value="ARM repeat"/>
    <property type="match status" value="1"/>
</dbReference>
<accession>A0AAU9J6H7</accession>
<organism evidence="6 7">
    <name type="scientific">Blepharisma stoltei</name>
    <dbReference type="NCBI Taxonomy" id="1481888"/>
    <lineage>
        <taxon>Eukaryota</taxon>
        <taxon>Sar</taxon>
        <taxon>Alveolata</taxon>
        <taxon>Ciliophora</taxon>
        <taxon>Postciliodesmatophora</taxon>
        <taxon>Heterotrichea</taxon>
        <taxon>Heterotrichida</taxon>
        <taxon>Blepharismidae</taxon>
        <taxon>Blepharisma</taxon>
    </lineage>
</organism>
<evidence type="ECO:0000256" key="4">
    <source>
        <dbReference type="ARBA" id="ARBA00023242"/>
    </source>
</evidence>
<dbReference type="InterPro" id="IPR001494">
    <property type="entry name" value="Importin-beta_N"/>
</dbReference>